<dbReference type="EMBL" id="JBHUEE010000009">
    <property type="protein sequence ID" value="MFD1719382.1"/>
    <property type="molecule type" value="Genomic_DNA"/>
</dbReference>
<organism evidence="1 2">
    <name type="scientific">Georgenia deserti</name>
    <dbReference type="NCBI Taxonomy" id="2093781"/>
    <lineage>
        <taxon>Bacteria</taxon>
        <taxon>Bacillati</taxon>
        <taxon>Actinomycetota</taxon>
        <taxon>Actinomycetes</taxon>
        <taxon>Micrococcales</taxon>
        <taxon>Bogoriellaceae</taxon>
        <taxon>Georgenia</taxon>
    </lineage>
</organism>
<keyword evidence="2" id="KW-1185">Reference proteome</keyword>
<dbReference type="Pfam" id="PF13376">
    <property type="entry name" value="OmdA"/>
    <property type="match status" value="1"/>
</dbReference>
<comment type="caution">
    <text evidence="1">The sequence shown here is derived from an EMBL/GenBank/DDBJ whole genome shotgun (WGS) entry which is preliminary data.</text>
</comment>
<reference evidence="2" key="1">
    <citation type="journal article" date="2019" name="Int. J. Syst. Evol. Microbiol.">
        <title>The Global Catalogue of Microorganisms (GCM) 10K type strain sequencing project: providing services to taxonomists for standard genome sequencing and annotation.</title>
        <authorList>
            <consortium name="The Broad Institute Genomics Platform"/>
            <consortium name="The Broad Institute Genome Sequencing Center for Infectious Disease"/>
            <person name="Wu L."/>
            <person name="Ma J."/>
        </authorList>
    </citation>
    <scope>NUCLEOTIDE SEQUENCE [LARGE SCALE GENOMIC DNA]</scope>
    <source>
        <strain evidence="2">JCM 17130</strain>
    </source>
</reference>
<dbReference type="RefSeq" id="WP_388009551.1">
    <property type="nucleotide sequence ID" value="NZ_JBHUEE010000009.1"/>
</dbReference>
<proteinExistence type="predicted"/>
<evidence type="ECO:0000313" key="2">
    <source>
        <dbReference type="Proteomes" id="UP001597277"/>
    </source>
</evidence>
<protein>
    <submittedName>
        <fullName evidence="1">YdeI family protein</fullName>
    </submittedName>
</protein>
<sequence>MTSSDPDPEVVHFATPAEFREWLERHHATATELWVELRNRAHPERGMTWAQAVPEALCFGWIDSVSYKHGPLSRRQRWTPRRAGSTWSRVNIEIAERLIAEGRMRPAGLAAYQRRKDERSGVYSYEQDPLDFPPEYAASLAASPAATAFWQIATASYKKICVRWVLSAKQEATRQRRMSQLVEDSANGQIVKSQRYGTEPAWVTRAAEAAAQARG</sequence>
<dbReference type="Proteomes" id="UP001597277">
    <property type="component" value="Unassembled WGS sequence"/>
</dbReference>
<evidence type="ECO:0000313" key="1">
    <source>
        <dbReference type="EMBL" id="MFD1719382.1"/>
    </source>
</evidence>
<accession>A0ABW4LAR3</accession>
<name>A0ABW4LAR3_9MICO</name>
<gene>
    <name evidence="1" type="ORF">ACFSE6_16175</name>
</gene>